<feature type="region of interest" description="Disordered" evidence="1">
    <location>
        <begin position="82"/>
        <end position="244"/>
    </location>
</feature>
<feature type="compositionally biased region" description="Basic and acidic residues" evidence="1">
    <location>
        <begin position="82"/>
        <end position="93"/>
    </location>
</feature>
<reference evidence="2 3" key="1">
    <citation type="submission" date="2022-05" db="EMBL/GenBank/DDBJ databases">
        <authorList>
            <consortium name="Genoscope - CEA"/>
            <person name="William W."/>
        </authorList>
    </citation>
    <scope>NUCLEOTIDE SEQUENCE [LARGE SCALE GENOMIC DNA]</scope>
</reference>
<proteinExistence type="predicted"/>
<feature type="compositionally biased region" description="Polar residues" evidence="1">
    <location>
        <begin position="180"/>
        <end position="189"/>
    </location>
</feature>
<dbReference type="PANTHER" id="PTHR36871:SF1">
    <property type="entry name" value="COILED-COIL DOMAIN-CONTAINING PROTEIN 190"/>
    <property type="match status" value="1"/>
</dbReference>
<feature type="region of interest" description="Disordered" evidence="1">
    <location>
        <begin position="321"/>
        <end position="345"/>
    </location>
</feature>
<dbReference type="EMBL" id="CALNXK010000009">
    <property type="protein sequence ID" value="CAH3041129.1"/>
    <property type="molecule type" value="Genomic_DNA"/>
</dbReference>
<comment type="caution">
    <text evidence="2">The sequence shown here is derived from an EMBL/GenBank/DDBJ whole genome shotgun (WGS) entry which is preliminary data.</text>
</comment>
<evidence type="ECO:0000313" key="3">
    <source>
        <dbReference type="Proteomes" id="UP001159405"/>
    </source>
</evidence>
<accession>A0ABN8N7L9</accession>
<dbReference type="PANTHER" id="PTHR36871">
    <property type="entry name" value="COILED-COIL DOMAIN-CONTAINING PROTEIN 190"/>
    <property type="match status" value="1"/>
</dbReference>
<sequence length="345" mass="38917">MADRVPRRSNNIILSAQQLDYNASMARDLNKRAHNRLQLHKGNIEEHQTANLNSMNYEMRRIKHELKDIANSSGTLDQFGEKMASKARNDTARRGKKFRRMESGKNVRKGKMSDLSTNAITDGNKGKVREAQNSDILRTRRKSLSLPTLPSMNSTSVLTSRVPPDLTSRTNTEFAIREAQANSSRFSSKLNKETAKRRQSRRKLSLEATTSSGQATEQPISVSVTDTSGETERIRPASPRGAPKADSLLVNLSLDAVKDRIQNRLSQPPNQFIDDDNEDSDITPYMHVPPDGLPRTVYLLPPLQDLLQEAKKARYVRRPRKPFQAVDKDDPERELGIDEIFSKKG</sequence>
<protein>
    <recommendedName>
        <fullName evidence="4">Neurotrophin-3</fullName>
    </recommendedName>
</protein>
<evidence type="ECO:0000256" key="1">
    <source>
        <dbReference type="SAM" id="MobiDB-lite"/>
    </source>
</evidence>
<name>A0ABN8N7L9_9CNID</name>
<keyword evidence="3" id="KW-1185">Reference proteome</keyword>
<organism evidence="2 3">
    <name type="scientific">Porites lobata</name>
    <dbReference type="NCBI Taxonomy" id="104759"/>
    <lineage>
        <taxon>Eukaryota</taxon>
        <taxon>Metazoa</taxon>
        <taxon>Cnidaria</taxon>
        <taxon>Anthozoa</taxon>
        <taxon>Hexacorallia</taxon>
        <taxon>Scleractinia</taxon>
        <taxon>Fungiina</taxon>
        <taxon>Poritidae</taxon>
        <taxon>Porites</taxon>
    </lineage>
</organism>
<evidence type="ECO:0008006" key="4">
    <source>
        <dbReference type="Google" id="ProtNLM"/>
    </source>
</evidence>
<dbReference type="Proteomes" id="UP001159405">
    <property type="component" value="Unassembled WGS sequence"/>
</dbReference>
<evidence type="ECO:0000313" key="2">
    <source>
        <dbReference type="EMBL" id="CAH3041129.1"/>
    </source>
</evidence>
<feature type="compositionally biased region" description="Polar residues" evidence="1">
    <location>
        <begin position="145"/>
        <end position="159"/>
    </location>
</feature>
<dbReference type="InterPro" id="IPR031525">
    <property type="entry name" value="CC190"/>
</dbReference>
<gene>
    <name evidence="2" type="ORF">PLOB_00048069</name>
</gene>
<feature type="compositionally biased region" description="Polar residues" evidence="1">
    <location>
        <begin position="207"/>
        <end position="228"/>
    </location>
</feature>
<feature type="compositionally biased region" description="Basic and acidic residues" evidence="1">
    <location>
        <begin position="326"/>
        <end position="345"/>
    </location>
</feature>